<dbReference type="PANTHER" id="PTHR21066">
    <property type="entry name" value="ODORANT-BINDING PROTEIN 59A-RELATED"/>
    <property type="match status" value="1"/>
</dbReference>
<dbReference type="Gene3D" id="1.10.238.270">
    <property type="match status" value="1"/>
</dbReference>
<dbReference type="InterPro" id="IPR052295">
    <property type="entry name" value="Odorant-binding_protein"/>
</dbReference>
<evidence type="ECO:0000259" key="5">
    <source>
        <dbReference type="Pfam" id="PF22651"/>
    </source>
</evidence>
<name>A0A1B0DN98_PHLPP</name>
<dbReference type="VEuPathDB" id="VectorBase:PPAI009943"/>
<dbReference type="EMBL" id="AJVK01007455">
    <property type="status" value="NOT_ANNOTATED_CDS"/>
    <property type="molecule type" value="Genomic_DNA"/>
</dbReference>
<proteinExistence type="inferred from homology"/>
<dbReference type="EnsemblMetazoa" id="PPAI009943-RA">
    <property type="protein sequence ID" value="PPAI009943-PA"/>
    <property type="gene ID" value="PPAI009943"/>
</dbReference>
<evidence type="ECO:0000256" key="3">
    <source>
        <dbReference type="ARBA" id="ARBA00022448"/>
    </source>
</evidence>
<dbReference type="PANTHER" id="PTHR21066:SF3">
    <property type="entry name" value="IP02236P"/>
    <property type="match status" value="1"/>
</dbReference>
<evidence type="ECO:0000256" key="1">
    <source>
        <dbReference type="ARBA" id="ARBA00004613"/>
    </source>
</evidence>
<reference evidence="6" key="1">
    <citation type="submission" date="2022-08" db="UniProtKB">
        <authorList>
            <consortium name="EnsemblMetazoa"/>
        </authorList>
    </citation>
    <scope>IDENTIFICATION</scope>
    <source>
        <strain evidence="6">Israel</strain>
    </source>
</reference>
<feature type="domain" description="OBP47-like" evidence="5">
    <location>
        <begin position="43"/>
        <end position="196"/>
    </location>
</feature>
<evidence type="ECO:0000313" key="7">
    <source>
        <dbReference type="Proteomes" id="UP000092462"/>
    </source>
</evidence>
<dbReference type="VEuPathDB" id="VectorBase:PPAPM1_006015"/>
<evidence type="ECO:0000256" key="4">
    <source>
        <dbReference type="ARBA" id="ARBA00022525"/>
    </source>
</evidence>
<keyword evidence="7" id="KW-1185">Reference proteome</keyword>
<dbReference type="InterPro" id="IPR054577">
    <property type="entry name" value="OBP47-like_dom"/>
</dbReference>
<protein>
    <recommendedName>
        <fullName evidence="5">OBP47-like domain-containing protein</fullName>
    </recommendedName>
</protein>
<evidence type="ECO:0000256" key="2">
    <source>
        <dbReference type="ARBA" id="ARBA00008098"/>
    </source>
</evidence>
<dbReference type="GO" id="GO:0005576">
    <property type="term" value="C:extracellular region"/>
    <property type="evidence" value="ECO:0007669"/>
    <property type="project" value="UniProtKB-SubCell"/>
</dbReference>
<dbReference type="AlphaFoldDB" id="A0A1B0DN98"/>
<dbReference type="Pfam" id="PF22651">
    <property type="entry name" value="OBP47_like"/>
    <property type="match status" value="1"/>
</dbReference>
<sequence length="206" mass="22794">MCSIVPSLFAVLSCLAVGIFGQEQDCRQPPPLRINPRECCKQPKLIDDSIFAGCFERFGMNNQNFQSPQRQSFRQAPSQNQRAFRGPPPGFPSTCMAECVFNSVNLSVDQPESAGEFITKALEKKAPEWIPIFTEGFTFCTKTATEKLSANDLAEKFDGCSPLPGAILGCLHSHVFTKCPQNVWKNVPGCDQLKNFFTACSIPPMF</sequence>
<organism evidence="6 7">
    <name type="scientific">Phlebotomus papatasi</name>
    <name type="common">Sandfly</name>
    <dbReference type="NCBI Taxonomy" id="29031"/>
    <lineage>
        <taxon>Eukaryota</taxon>
        <taxon>Metazoa</taxon>
        <taxon>Ecdysozoa</taxon>
        <taxon>Arthropoda</taxon>
        <taxon>Hexapoda</taxon>
        <taxon>Insecta</taxon>
        <taxon>Pterygota</taxon>
        <taxon>Neoptera</taxon>
        <taxon>Endopterygota</taxon>
        <taxon>Diptera</taxon>
        <taxon>Nematocera</taxon>
        <taxon>Psychodoidea</taxon>
        <taxon>Psychodidae</taxon>
        <taxon>Phlebotomus</taxon>
        <taxon>Phlebotomus</taxon>
    </lineage>
</organism>
<dbReference type="Proteomes" id="UP000092462">
    <property type="component" value="Unassembled WGS sequence"/>
</dbReference>
<keyword evidence="4" id="KW-0964">Secreted</keyword>
<keyword evidence="3" id="KW-0813">Transport</keyword>
<comment type="subcellular location">
    <subcellularLocation>
        <location evidence="1">Secreted</location>
    </subcellularLocation>
</comment>
<comment type="similarity">
    <text evidence="2">Belongs to the PBP/GOBP family.</text>
</comment>
<accession>A0A1B0DN98</accession>
<evidence type="ECO:0000313" key="6">
    <source>
        <dbReference type="EnsemblMetazoa" id="PPAI009943-PA"/>
    </source>
</evidence>